<dbReference type="Proteomes" id="UP001595526">
    <property type="component" value="Unassembled WGS sequence"/>
</dbReference>
<evidence type="ECO:0000256" key="3">
    <source>
        <dbReference type="ARBA" id="ARBA00022801"/>
    </source>
</evidence>
<keyword evidence="3" id="KW-0378">Hydrolase</keyword>
<dbReference type="EC" id="3.1.3.48" evidence="2"/>
<dbReference type="Pfam" id="PF19567">
    <property type="entry name" value="CpsB_CapC"/>
    <property type="match status" value="1"/>
</dbReference>
<evidence type="ECO:0000256" key="1">
    <source>
        <dbReference type="ARBA" id="ARBA00005750"/>
    </source>
</evidence>
<reference evidence="6" key="1">
    <citation type="journal article" date="2019" name="Int. J. Syst. Evol. Microbiol.">
        <title>The Global Catalogue of Microorganisms (GCM) 10K type strain sequencing project: providing services to taxonomists for standard genome sequencing and annotation.</title>
        <authorList>
            <consortium name="The Broad Institute Genomics Platform"/>
            <consortium name="The Broad Institute Genome Sequencing Center for Infectious Disease"/>
            <person name="Wu L."/>
            <person name="Ma J."/>
        </authorList>
    </citation>
    <scope>NUCLEOTIDE SEQUENCE [LARGE SCALE GENOMIC DNA]</scope>
    <source>
        <strain evidence="6">KCTC 52416</strain>
    </source>
</reference>
<dbReference type="PANTHER" id="PTHR39181:SF1">
    <property type="entry name" value="TYROSINE-PROTEIN PHOSPHATASE YWQE"/>
    <property type="match status" value="1"/>
</dbReference>
<comment type="catalytic activity">
    <reaction evidence="4">
        <text>O-phospho-L-tyrosyl-[protein] + H2O = L-tyrosyl-[protein] + phosphate</text>
        <dbReference type="Rhea" id="RHEA:10684"/>
        <dbReference type="Rhea" id="RHEA-COMP:10136"/>
        <dbReference type="Rhea" id="RHEA-COMP:20101"/>
        <dbReference type="ChEBI" id="CHEBI:15377"/>
        <dbReference type="ChEBI" id="CHEBI:43474"/>
        <dbReference type="ChEBI" id="CHEBI:46858"/>
        <dbReference type="ChEBI" id="CHEBI:61978"/>
        <dbReference type="EC" id="3.1.3.48"/>
    </reaction>
</comment>
<dbReference type="PIRSF" id="PIRSF016557">
    <property type="entry name" value="Caps_synth_CpsB"/>
    <property type="match status" value="1"/>
</dbReference>
<protein>
    <recommendedName>
        <fullName evidence="2">protein-tyrosine-phosphatase</fullName>
        <ecNumber evidence="2">3.1.3.48</ecNumber>
    </recommendedName>
</protein>
<name>A0ABV7JLM5_9SPHI</name>
<evidence type="ECO:0000313" key="5">
    <source>
        <dbReference type="EMBL" id="MFC3198979.1"/>
    </source>
</evidence>
<dbReference type="PANTHER" id="PTHR39181">
    <property type="entry name" value="TYROSINE-PROTEIN PHOSPHATASE YWQE"/>
    <property type="match status" value="1"/>
</dbReference>
<evidence type="ECO:0000313" key="6">
    <source>
        <dbReference type="Proteomes" id="UP001595526"/>
    </source>
</evidence>
<evidence type="ECO:0000256" key="2">
    <source>
        <dbReference type="ARBA" id="ARBA00013064"/>
    </source>
</evidence>
<comment type="caution">
    <text evidence="5">The sequence shown here is derived from an EMBL/GenBank/DDBJ whole genome shotgun (WGS) entry which is preliminary data.</text>
</comment>
<dbReference type="RefSeq" id="WP_379024159.1">
    <property type="nucleotide sequence ID" value="NZ_JBHRTA010000038.1"/>
</dbReference>
<sequence>MDWLGLDVHSHLLPGIDDGSPSIETSLGYINRLESLGLRYFYATPHVHTELYPNTAETIQRAFEGLREVLPDRITLRFAAEYMVDEAFDARFGKGKKLLTLPHNHVLIEMSYMSESLHIDRVIFELQAHGYTPILAHPERYVFYYDRLNRYQQLKHLGCLMQMNLLSPTGYYSQQVKKTAQHLLKRGMIDFVGTDLHHQKHLAAIEQFVLSGDAHSIFRKNPIKNLALIGV</sequence>
<accession>A0ABV7JLM5</accession>
<dbReference type="InterPro" id="IPR016195">
    <property type="entry name" value="Pol/histidinol_Pase-like"/>
</dbReference>
<gene>
    <name evidence="5" type="ORF">ACFOET_15250</name>
</gene>
<keyword evidence="6" id="KW-1185">Reference proteome</keyword>
<dbReference type="EMBL" id="JBHRTA010000038">
    <property type="protein sequence ID" value="MFC3198979.1"/>
    <property type="molecule type" value="Genomic_DNA"/>
</dbReference>
<proteinExistence type="inferred from homology"/>
<dbReference type="Gene3D" id="3.20.20.140">
    <property type="entry name" value="Metal-dependent hydrolases"/>
    <property type="match status" value="1"/>
</dbReference>
<dbReference type="SUPFAM" id="SSF89550">
    <property type="entry name" value="PHP domain-like"/>
    <property type="match status" value="1"/>
</dbReference>
<dbReference type="InterPro" id="IPR016667">
    <property type="entry name" value="Caps_polysacc_synth_CpsB/CapC"/>
</dbReference>
<comment type="similarity">
    <text evidence="1">Belongs to the metallo-dependent hydrolases superfamily. CpsB/CapC family.</text>
</comment>
<evidence type="ECO:0000256" key="4">
    <source>
        <dbReference type="ARBA" id="ARBA00051722"/>
    </source>
</evidence>
<organism evidence="5 6">
    <name type="scientific">Parapedobacter deserti</name>
    <dbReference type="NCBI Taxonomy" id="1912957"/>
    <lineage>
        <taxon>Bacteria</taxon>
        <taxon>Pseudomonadati</taxon>
        <taxon>Bacteroidota</taxon>
        <taxon>Sphingobacteriia</taxon>
        <taxon>Sphingobacteriales</taxon>
        <taxon>Sphingobacteriaceae</taxon>
        <taxon>Parapedobacter</taxon>
    </lineage>
</organism>